<comment type="caution">
    <text evidence="1">The sequence shown here is derived from an EMBL/GenBank/DDBJ whole genome shotgun (WGS) entry which is preliminary data.</text>
</comment>
<evidence type="ECO:0000313" key="2">
    <source>
        <dbReference type="Proteomes" id="UP001060085"/>
    </source>
</evidence>
<name>A0ACB9ZWT3_CATRO</name>
<dbReference type="EMBL" id="CM044707">
    <property type="protein sequence ID" value="KAI5652725.1"/>
    <property type="molecule type" value="Genomic_DNA"/>
</dbReference>
<proteinExistence type="predicted"/>
<keyword evidence="2" id="KW-1185">Reference proteome</keyword>
<reference evidence="2" key="1">
    <citation type="journal article" date="2023" name="Nat. Plants">
        <title>Single-cell RNA sequencing provides a high-resolution roadmap for understanding the multicellular compartmentation of specialized metabolism.</title>
        <authorList>
            <person name="Sun S."/>
            <person name="Shen X."/>
            <person name="Li Y."/>
            <person name="Li Y."/>
            <person name="Wang S."/>
            <person name="Li R."/>
            <person name="Zhang H."/>
            <person name="Shen G."/>
            <person name="Guo B."/>
            <person name="Wei J."/>
            <person name="Xu J."/>
            <person name="St-Pierre B."/>
            <person name="Chen S."/>
            <person name="Sun C."/>
        </authorList>
    </citation>
    <scope>NUCLEOTIDE SEQUENCE [LARGE SCALE GENOMIC DNA]</scope>
</reference>
<organism evidence="1 2">
    <name type="scientific">Catharanthus roseus</name>
    <name type="common">Madagascar periwinkle</name>
    <name type="synonym">Vinca rosea</name>
    <dbReference type="NCBI Taxonomy" id="4058"/>
    <lineage>
        <taxon>Eukaryota</taxon>
        <taxon>Viridiplantae</taxon>
        <taxon>Streptophyta</taxon>
        <taxon>Embryophyta</taxon>
        <taxon>Tracheophyta</taxon>
        <taxon>Spermatophyta</taxon>
        <taxon>Magnoliopsida</taxon>
        <taxon>eudicotyledons</taxon>
        <taxon>Gunneridae</taxon>
        <taxon>Pentapetalae</taxon>
        <taxon>asterids</taxon>
        <taxon>lamiids</taxon>
        <taxon>Gentianales</taxon>
        <taxon>Apocynaceae</taxon>
        <taxon>Rauvolfioideae</taxon>
        <taxon>Vinceae</taxon>
        <taxon>Catharanthinae</taxon>
        <taxon>Catharanthus</taxon>
    </lineage>
</organism>
<evidence type="ECO:0000313" key="1">
    <source>
        <dbReference type="EMBL" id="KAI5652725.1"/>
    </source>
</evidence>
<gene>
    <name evidence="1" type="ORF">M9H77_29912</name>
</gene>
<accession>A0ACB9ZWT3</accession>
<protein>
    <submittedName>
        <fullName evidence="1">Uncharacterized protein</fullName>
    </submittedName>
</protein>
<sequence length="124" mass="14147">MGGMELELADKDEEIMKLKDDIENFEEMIKKEKIEMLKLLNQKMNDDLKNLKIQSVRRCRRLLAEYLFLGLVSPSKALPKSSKDFIALSFFPLFYVAAALFEAVPCVSTTGSSSLHPLKNRVFS</sequence>
<dbReference type="Proteomes" id="UP001060085">
    <property type="component" value="Linkage Group LG07"/>
</dbReference>